<sequence>MREPTTQNKAQWIPAGVIVLAVVIDLVTPAEVTSAPLIMAAPPPPRS</sequence>
<proteinExistence type="predicted"/>
<organism evidence="2">
    <name type="scientific">Streptomyces sp. NBC_00119</name>
    <dbReference type="NCBI Taxonomy" id="2975659"/>
    <lineage>
        <taxon>Bacteria</taxon>
        <taxon>Bacillati</taxon>
        <taxon>Actinomycetota</taxon>
        <taxon>Actinomycetes</taxon>
        <taxon>Kitasatosporales</taxon>
        <taxon>Streptomycetaceae</taxon>
        <taxon>Streptomyces</taxon>
    </lineage>
</organism>
<name>A0AAU1U0S8_9ACTN</name>
<dbReference type="EMBL" id="CP108195">
    <property type="protein sequence ID" value="WTS11475.1"/>
    <property type="molecule type" value="Genomic_DNA"/>
</dbReference>
<feature type="transmembrane region" description="Helical" evidence="1">
    <location>
        <begin position="12"/>
        <end position="30"/>
    </location>
</feature>
<keyword evidence="1" id="KW-1133">Transmembrane helix</keyword>
<keyword evidence="1" id="KW-0812">Transmembrane</keyword>
<evidence type="ECO:0000256" key="1">
    <source>
        <dbReference type="SAM" id="Phobius"/>
    </source>
</evidence>
<gene>
    <name evidence="2" type="ORF">OHU69_10625</name>
</gene>
<reference evidence="2" key="1">
    <citation type="submission" date="2022-10" db="EMBL/GenBank/DDBJ databases">
        <title>The complete genomes of actinobacterial strains from the NBC collection.</title>
        <authorList>
            <person name="Joergensen T.S."/>
            <person name="Alvarez Arevalo M."/>
            <person name="Sterndorff E.B."/>
            <person name="Faurdal D."/>
            <person name="Vuksanovic O."/>
            <person name="Mourched A.-S."/>
            <person name="Charusanti P."/>
            <person name="Shaw S."/>
            <person name="Blin K."/>
            <person name="Weber T."/>
        </authorList>
    </citation>
    <scope>NUCLEOTIDE SEQUENCE</scope>
    <source>
        <strain evidence="2">NBC_00119</strain>
    </source>
</reference>
<keyword evidence="1" id="KW-0472">Membrane</keyword>
<accession>A0AAU1U0S8</accession>
<protein>
    <submittedName>
        <fullName evidence="2">Uncharacterized protein</fullName>
    </submittedName>
</protein>
<evidence type="ECO:0000313" key="2">
    <source>
        <dbReference type="EMBL" id="WTS11475.1"/>
    </source>
</evidence>
<dbReference type="AlphaFoldDB" id="A0AAU1U0S8"/>